<dbReference type="AlphaFoldDB" id="A0A1G1Y5B4"/>
<dbReference type="FunFam" id="1.10.455.10:FF:000001">
    <property type="entry name" value="30S ribosomal protein S7"/>
    <property type="match status" value="1"/>
</dbReference>
<comment type="similarity">
    <text evidence="1 6">Belongs to the universal ribosomal protein uS7 family.</text>
</comment>
<evidence type="ECO:0000256" key="3">
    <source>
        <dbReference type="ARBA" id="ARBA00022884"/>
    </source>
</evidence>
<dbReference type="InterPro" id="IPR023798">
    <property type="entry name" value="Ribosomal_uS7_dom"/>
</dbReference>
<comment type="caution">
    <text evidence="8">The sequence shown here is derived from an EMBL/GenBank/DDBJ whole genome shotgun (WGS) entry which is preliminary data.</text>
</comment>
<accession>A0A1G1Y5B4</accession>
<keyword evidence="5 6" id="KW-0687">Ribonucleoprotein</keyword>
<evidence type="ECO:0000256" key="5">
    <source>
        <dbReference type="ARBA" id="ARBA00023274"/>
    </source>
</evidence>
<evidence type="ECO:0000256" key="6">
    <source>
        <dbReference type="HAMAP-Rule" id="MF_00480"/>
    </source>
</evidence>
<dbReference type="SUPFAM" id="SSF47973">
    <property type="entry name" value="Ribosomal protein S7"/>
    <property type="match status" value="1"/>
</dbReference>
<name>A0A1G1Y5B4_9BACT</name>
<organism evidence="8 9">
    <name type="scientific">Candidatus Buchananbacteria bacterium RIFCSPHIGHO2_01_FULL_46_12</name>
    <dbReference type="NCBI Taxonomy" id="1797536"/>
    <lineage>
        <taxon>Bacteria</taxon>
        <taxon>Candidatus Buchananiibacteriota</taxon>
    </lineage>
</organism>
<dbReference type="InterPro" id="IPR036823">
    <property type="entry name" value="Ribosomal_uS7_dom_sf"/>
</dbReference>
<evidence type="ECO:0000256" key="4">
    <source>
        <dbReference type="ARBA" id="ARBA00022980"/>
    </source>
</evidence>
<keyword evidence="3 6" id="KW-0694">RNA-binding</keyword>
<keyword evidence="4 6" id="KW-0689">Ribosomal protein</keyword>
<dbReference type="InterPro" id="IPR005717">
    <property type="entry name" value="Ribosomal_uS7_bac/org-type"/>
</dbReference>
<dbReference type="Gene3D" id="1.10.455.10">
    <property type="entry name" value="Ribosomal protein S7 domain"/>
    <property type="match status" value="1"/>
</dbReference>
<dbReference type="PANTHER" id="PTHR11205">
    <property type="entry name" value="RIBOSOMAL PROTEIN S7"/>
    <property type="match status" value="1"/>
</dbReference>
<evidence type="ECO:0000259" key="7">
    <source>
        <dbReference type="Pfam" id="PF00177"/>
    </source>
</evidence>
<dbReference type="GO" id="GO:0006412">
    <property type="term" value="P:translation"/>
    <property type="evidence" value="ECO:0007669"/>
    <property type="project" value="UniProtKB-UniRule"/>
</dbReference>
<proteinExistence type="inferred from homology"/>
<dbReference type="GO" id="GO:0000049">
    <property type="term" value="F:tRNA binding"/>
    <property type="evidence" value="ECO:0007669"/>
    <property type="project" value="UniProtKB-UniRule"/>
</dbReference>
<sequence length="154" mass="17201">MRGKTPKRKITPDPKFHSVGIAKFINHIMRRGKKATAQRVVYDCFEIIKEKTKKDPLPTFDLAIKNVGPEVEVKSKRIGGGNYQIPIAVVGNRRLALAHRWLIAAAKAKKGAPMSQKLAEELIAASNKEGAAIKKRQDVYRMAEANRAFAHFAR</sequence>
<dbReference type="PIRSF" id="PIRSF002122">
    <property type="entry name" value="RPS7p_RPS7a_RPS5e_RPS7o"/>
    <property type="match status" value="1"/>
</dbReference>
<evidence type="ECO:0000313" key="9">
    <source>
        <dbReference type="Proteomes" id="UP000178432"/>
    </source>
</evidence>
<dbReference type="EMBL" id="MHIF01000051">
    <property type="protein sequence ID" value="OGY46940.1"/>
    <property type="molecule type" value="Genomic_DNA"/>
</dbReference>
<reference evidence="8 9" key="1">
    <citation type="journal article" date="2016" name="Nat. Commun.">
        <title>Thousands of microbial genomes shed light on interconnected biogeochemical processes in an aquifer system.</title>
        <authorList>
            <person name="Anantharaman K."/>
            <person name="Brown C.T."/>
            <person name="Hug L.A."/>
            <person name="Sharon I."/>
            <person name="Castelle C.J."/>
            <person name="Probst A.J."/>
            <person name="Thomas B.C."/>
            <person name="Singh A."/>
            <person name="Wilkins M.J."/>
            <person name="Karaoz U."/>
            <person name="Brodie E.L."/>
            <person name="Williams K.H."/>
            <person name="Hubbard S.S."/>
            <person name="Banfield J.F."/>
        </authorList>
    </citation>
    <scope>NUCLEOTIDE SEQUENCE [LARGE SCALE GENOMIC DNA]</scope>
</reference>
<dbReference type="Pfam" id="PF00177">
    <property type="entry name" value="Ribosomal_S7"/>
    <property type="match status" value="1"/>
</dbReference>
<dbReference type="GO" id="GO:0015935">
    <property type="term" value="C:small ribosomal subunit"/>
    <property type="evidence" value="ECO:0007669"/>
    <property type="project" value="InterPro"/>
</dbReference>
<evidence type="ECO:0000313" key="8">
    <source>
        <dbReference type="EMBL" id="OGY46940.1"/>
    </source>
</evidence>
<dbReference type="Proteomes" id="UP000178432">
    <property type="component" value="Unassembled WGS sequence"/>
</dbReference>
<dbReference type="HAMAP" id="MF_00480_B">
    <property type="entry name" value="Ribosomal_uS7_B"/>
    <property type="match status" value="1"/>
</dbReference>
<feature type="domain" description="Small ribosomal subunit protein uS7" evidence="7">
    <location>
        <begin position="2"/>
        <end position="147"/>
    </location>
</feature>
<evidence type="ECO:0000256" key="1">
    <source>
        <dbReference type="ARBA" id="ARBA00007151"/>
    </source>
</evidence>
<protein>
    <recommendedName>
        <fullName evidence="6">Small ribosomal subunit protein uS7</fullName>
    </recommendedName>
</protein>
<comment type="function">
    <text evidence="6">One of the primary rRNA binding proteins, it binds directly to 16S rRNA where it nucleates assembly of the head domain of the 30S subunit. Is located at the subunit interface close to the decoding center, probably blocks exit of the E-site tRNA.</text>
</comment>
<dbReference type="GO" id="GO:0003735">
    <property type="term" value="F:structural constituent of ribosome"/>
    <property type="evidence" value="ECO:0007669"/>
    <property type="project" value="InterPro"/>
</dbReference>
<keyword evidence="6" id="KW-0820">tRNA-binding</keyword>
<gene>
    <name evidence="6" type="primary">rpsG</name>
    <name evidence="8" type="ORF">A2663_01190</name>
</gene>
<dbReference type="GO" id="GO:0019843">
    <property type="term" value="F:rRNA binding"/>
    <property type="evidence" value="ECO:0007669"/>
    <property type="project" value="UniProtKB-UniRule"/>
</dbReference>
<evidence type="ECO:0000256" key="2">
    <source>
        <dbReference type="ARBA" id="ARBA00022730"/>
    </source>
</evidence>
<dbReference type="NCBIfam" id="TIGR01029">
    <property type="entry name" value="rpsG_bact"/>
    <property type="match status" value="1"/>
</dbReference>
<dbReference type="CDD" id="cd14869">
    <property type="entry name" value="uS7_Bacteria"/>
    <property type="match status" value="1"/>
</dbReference>
<keyword evidence="2 6" id="KW-0699">rRNA-binding</keyword>
<comment type="subunit">
    <text evidence="6">Part of the 30S ribosomal subunit. Contacts proteins S9 and S11.</text>
</comment>
<dbReference type="InterPro" id="IPR000235">
    <property type="entry name" value="Ribosomal_uS7"/>
</dbReference>